<dbReference type="InterPro" id="IPR000868">
    <property type="entry name" value="Isochorismatase-like_dom"/>
</dbReference>
<gene>
    <name evidence="4" type="ORF">QNH46_10155</name>
</gene>
<dbReference type="EC" id="3.-.-.-" evidence="4"/>
<dbReference type="Pfam" id="PF00857">
    <property type="entry name" value="Isochorismatase"/>
    <property type="match status" value="1"/>
</dbReference>
<keyword evidence="2 4" id="KW-0378">Hydrolase</keyword>
<dbReference type="AlphaFoldDB" id="A0AA95I828"/>
<accession>A0AA95I828</accession>
<evidence type="ECO:0000313" key="4">
    <source>
        <dbReference type="EMBL" id="WHX50971.1"/>
    </source>
</evidence>
<proteinExistence type="inferred from homology"/>
<dbReference type="SUPFAM" id="SSF52499">
    <property type="entry name" value="Isochorismatase-like hydrolases"/>
    <property type="match status" value="1"/>
</dbReference>
<dbReference type="RefSeq" id="WP_283927989.1">
    <property type="nucleotide sequence ID" value="NZ_CP126084.1"/>
</dbReference>
<dbReference type="InterPro" id="IPR036380">
    <property type="entry name" value="Isochorismatase-like_sf"/>
</dbReference>
<evidence type="ECO:0000259" key="3">
    <source>
        <dbReference type="Pfam" id="PF00857"/>
    </source>
</evidence>
<sequence>MKNAALLVVDVQNALVEAKPFDIEVVISNIERLISTCRENSIEVIYVQHDDPVGEALEPNTEGWQIYSGISPLANEKVINKKFNSAFKGTNLKEYLERKGIEQLIITGMQTEYCIDTTLKAAFEYGFQVMIPERTNTTFDNGDLLASDLYHFYNFNIFQGRFGIVEPIEDTVGRIKNQGC</sequence>
<reference evidence="4" key="1">
    <citation type="submission" date="2023-05" db="EMBL/GenBank/DDBJ databases">
        <title>Comparative genomics of Bacillaceae isolates and their secondary metabolite potential.</title>
        <authorList>
            <person name="Song L."/>
            <person name="Nielsen L.J."/>
            <person name="Mohite O."/>
            <person name="Xu X."/>
            <person name="Weber T."/>
            <person name="Kovacs A.T."/>
        </authorList>
    </citation>
    <scope>NUCLEOTIDE SEQUENCE</scope>
    <source>
        <strain evidence="4">B2_4</strain>
    </source>
</reference>
<evidence type="ECO:0000313" key="5">
    <source>
        <dbReference type="Proteomes" id="UP001177943"/>
    </source>
</evidence>
<dbReference type="CDD" id="cd01014">
    <property type="entry name" value="nicotinamidase_related"/>
    <property type="match status" value="1"/>
</dbReference>
<comment type="similarity">
    <text evidence="1">Belongs to the isochorismatase family.</text>
</comment>
<dbReference type="Proteomes" id="UP001177943">
    <property type="component" value="Chromosome"/>
</dbReference>
<dbReference type="Gene3D" id="3.40.50.850">
    <property type="entry name" value="Isochorismatase-like"/>
    <property type="match status" value="1"/>
</dbReference>
<evidence type="ECO:0000256" key="2">
    <source>
        <dbReference type="ARBA" id="ARBA00022801"/>
    </source>
</evidence>
<dbReference type="KEGG" id="pwn:QNH46_10155"/>
<dbReference type="PANTHER" id="PTHR43540:SF14">
    <property type="entry name" value="ISOCHORISMATASE"/>
    <property type="match status" value="1"/>
</dbReference>
<dbReference type="EMBL" id="CP126084">
    <property type="protein sequence ID" value="WHX50971.1"/>
    <property type="molecule type" value="Genomic_DNA"/>
</dbReference>
<dbReference type="InterPro" id="IPR050272">
    <property type="entry name" value="Isochorismatase-like_hydrls"/>
</dbReference>
<organism evidence="4 5">
    <name type="scientific">Paenibacillus woosongensis</name>
    <dbReference type="NCBI Taxonomy" id="307580"/>
    <lineage>
        <taxon>Bacteria</taxon>
        <taxon>Bacillati</taxon>
        <taxon>Bacillota</taxon>
        <taxon>Bacilli</taxon>
        <taxon>Bacillales</taxon>
        <taxon>Paenibacillaceae</taxon>
        <taxon>Paenibacillus</taxon>
    </lineage>
</organism>
<dbReference type="PANTHER" id="PTHR43540">
    <property type="entry name" value="PEROXYUREIDOACRYLATE/UREIDOACRYLATE AMIDOHYDROLASE-RELATED"/>
    <property type="match status" value="1"/>
</dbReference>
<evidence type="ECO:0000256" key="1">
    <source>
        <dbReference type="ARBA" id="ARBA00006336"/>
    </source>
</evidence>
<protein>
    <submittedName>
        <fullName evidence="4">Cysteine hydrolase family protein</fullName>
        <ecNumber evidence="4">3.-.-.-</ecNumber>
    </submittedName>
</protein>
<dbReference type="GO" id="GO:0016787">
    <property type="term" value="F:hydrolase activity"/>
    <property type="evidence" value="ECO:0007669"/>
    <property type="project" value="UniProtKB-KW"/>
</dbReference>
<feature type="domain" description="Isochorismatase-like" evidence="3">
    <location>
        <begin position="4"/>
        <end position="138"/>
    </location>
</feature>
<name>A0AA95I828_9BACL</name>